<dbReference type="RefSeq" id="WP_190712025.1">
    <property type="nucleotide sequence ID" value="NZ_JACJST010000003.1"/>
</dbReference>
<dbReference type="Pfam" id="PF10111">
    <property type="entry name" value="Glyco_tranf_2_2"/>
    <property type="match status" value="1"/>
</dbReference>
<feature type="domain" description="Glycosyltransferase 2-like prokaryotic type" evidence="1">
    <location>
        <begin position="6"/>
        <end position="254"/>
    </location>
</feature>
<dbReference type="PANTHER" id="PTHR43685">
    <property type="entry name" value="GLYCOSYLTRANSFERASE"/>
    <property type="match status" value="1"/>
</dbReference>
<name>A0ABR8FBD2_9NOST</name>
<protein>
    <submittedName>
        <fullName evidence="2">Glycosyltransferase</fullName>
    </submittedName>
</protein>
<keyword evidence="3" id="KW-1185">Reference proteome</keyword>
<sequence>MTTIISVIIPVFNGEKTIKETVDSVLNQTFTQFELIIINADSTDSTLEIISQIQDSRIKIFSYPQANVAVNRNRGFHHSIGEFITFIDADDLWTPDKLEAQYNALLENPKAAVVYSWTKCIDENGKSLSITWPRVQWTGDVYEKFLLFDFIGSGSNAMIRRNALEVTGLFNESLSNAQDSDMWIRLAASYDFIVVPQPQILYRISPISMSSDFVGFEKSALQIITRAYNHPKAASFQHLKHHSIANLYKYLSYKSLNVPPGKQKTLQVLKVLIKSITTDLKLIKKPIIYKAFLKLLAMTLLPPEWAKSLFNKFPKFANTSTFLGYGKTP</sequence>
<dbReference type="CDD" id="cd00761">
    <property type="entry name" value="Glyco_tranf_GTA_type"/>
    <property type="match status" value="1"/>
</dbReference>
<organism evidence="2 3">
    <name type="scientific">Anabaena lutea FACHB-196</name>
    <dbReference type="NCBI Taxonomy" id="2692881"/>
    <lineage>
        <taxon>Bacteria</taxon>
        <taxon>Bacillati</taxon>
        <taxon>Cyanobacteriota</taxon>
        <taxon>Cyanophyceae</taxon>
        <taxon>Nostocales</taxon>
        <taxon>Nostocaceae</taxon>
        <taxon>Anabaena</taxon>
    </lineage>
</organism>
<evidence type="ECO:0000259" key="1">
    <source>
        <dbReference type="Pfam" id="PF10111"/>
    </source>
</evidence>
<dbReference type="EMBL" id="JACJST010000003">
    <property type="protein sequence ID" value="MBD2567244.1"/>
    <property type="molecule type" value="Genomic_DNA"/>
</dbReference>
<dbReference type="PANTHER" id="PTHR43685:SF2">
    <property type="entry name" value="GLYCOSYLTRANSFERASE 2-LIKE DOMAIN-CONTAINING PROTEIN"/>
    <property type="match status" value="1"/>
</dbReference>
<proteinExistence type="predicted"/>
<accession>A0ABR8FBD2</accession>
<evidence type="ECO:0000313" key="2">
    <source>
        <dbReference type="EMBL" id="MBD2567244.1"/>
    </source>
</evidence>
<evidence type="ECO:0000313" key="3">
    <source>
        <dbReference type="Proteomes" id="UP000640531"/>
    </source>
</evidence>
<dbReference type="InterPro" id="IPR050834">
    <property type="entry name" value="Glycosyltransf_2"/>
</dbReference>
<comment type="caution">
    <text evidence="2">The sequence shown here is derived from an EMBL/GenBank/DDBJ whole genome shotgun (WGS) entry which is preliminary data.</text>
</comment>
<dbReference type="InterPro" id="IPR019290">
    <property type="entry name" value="GlycosylTrfase-like_prok"/>
</dbReference>
<dbReference type="Proteomes" id="UP000640531">
    <property type="component" value="Unassembled WGS sequence"/>
</dbReference>
<dbReference type="Gene3D" id="3.90.550.10">
    <property type="entry name" value="Spore Coat Polysaccharide Biosynthesis Protein SpsA, Chain A"/>
    <property type="match status" value="1"/>
</dbReference>
<gene>
    <name evidence="2" type="ORF">H6G59_04905</name>
</gene>
<dbReference type="InterPro" id="IPR029044">
    <property type="entry name" value="Nucleotide-diphossugar_trans"/>
</dbReference>
<dbReference type="SUPFAM" id="SSF53448">
    <property type="entry name" value="Nucleotide-diphospho-sugar transferases"/>
    <property type="match status" value="1"/>
</dbReference>
<reference evidence="2 3" key="1">
    <citation type="journal article" date="2020" name="ISME J.">
        <title>Comparative genomics reveals insights into cyanobacterial evolution and habitat adaptation.</title>
        <authorList>
            <person name="Chen M.Y."/>
            <person name="Teng W.K."/>
            <person name="Zhao L."/>
            <person name="Hu C.X."/>
            <person name="Zhou Y.K."/>
            <person name="Han B.P."/>
            <person name="Song L.R."/>
            <person name="Shu W.S."/>
        </authorList>
    </citation>
    <scope>NUCLEOTIDE SEQUENCE [LARGE SCALE GENOMIC DNA]</scope>
    <source>
        <strain evidence="2 3">FACHB-196</strain>
    </source>
</reference>